<evidence type="ECO:0000256" key="1">
    <source>
        <dbReference type="ARBA" id="ARBA00007692"/>
    </source>
</evidence>
<dbReference type="EMBL" id="BPVZ01000037">
    <property type="protein sequence ID" value="GKV12784.1"/>
    <property type="molecule type" value="Genomic_DNA"/>
</dbReference>
<keyword evidence="3" id="KW-0809">Transit peptide</keyword>
<accession>A0AAV5JE16</accession>
<dbReference type="FunFam" id="1.25.70.10:FF:000017">
    <property type="entry name" value="Transcription termination factor MTEF18, mitochondrial"/>
    <property type="match status" value="1"/>
</dbReference>
<comment type="caution">
    <text evidence="4">The sequence shown here is derived from an EMBL/GenBank/DDBJ whole genome shotgun (WGS) entry which is preliminary data.</text>
</comment>
<evidence type="ECO:0000313" key="5">
    <source>
        <dbReference type="Proteomes" id="UP001054252"/>
    </source>
</evidence>
<comment type="similarity">
    <text evidence="1">Belongs to the mTERF family.</text>
</comment>
<dbReference type="PANTHER" id="PTHR13068">
    <property type="entry name" value="CGI-12 PROTEIN-RELATED"/>
    <property type="match status" value="1"/>
</dbReference>
<keyword evidence="2" id="KW-0805">Transcription regulation</keyword>
<dbReference type="SMART" id="SM00733">
    <property type="entry name" value="Mterf"/>
    <property type="match status" value="4"/>
</dbReference>
<protein>
    <submittedName>
        <fullName evidence="4">Uncharacterized protein</fullName>
    </submittedName>
</protein>
<reference evidence="4 5" key="1">
    <citation type="journal article" date="2021" name="Commun. Biol.">
        <title>The genome of Shorea leprosula (Dipterocarpaceae) highlights the ecological relevance of drought in aseasonal tropical rainforests.</title>
        <authorList>
            <person name="Ng K.K.S."/>
            <person name="Kobayashi M.J."/>
            <person name="Fawcett J.A."/>
            <person name="Hatakeyama M."/>
            <person name="Paape T."/>
            <person name="Ng C.H."/>
            <person name="Ang C.C."/>
            <person name="Tnah L.H."/>
            <person name="Lee C.T."/>
            <person name="Nishiyama T."/>
            <person name="Sese J."/>
            <person name="O'Brien M.J."/>
            <person name="Copetti D."/>
            <person name="Mohd Noor M.I."/>
            <person name="Ong R.C."/>
            <person name="Putra M."/>
            <person name="Sireger I.Z."/>
            <person name="Indrioko S."/>
            <person name="Kosugi Y."/>
            <person name="Izuno A."/>
            <person name="Isagi Y."/>
            <person name="Lee S.L."/>
            <person name="Shimizu K.K."/>
        </authorList>
    </citation>
    <scope>NUCLEOTIDE SEQUENCE [LARGE SCALE GENOMIC DNA]</scope>
    <source>
        <strain evidence="4">214</strain>
    </source>
</reference>
<organism evidence="4 5">
    <name type="scientific">Rubroshorea leprosula</name>
    <dbReference type="NCBI Taxonomy" id="152421"/>
    <lineage>
        <taxon>Eukaryota</taxon>
        <taxon>Viridiplantae</taxon>
        <taxon>Streptophyta</taxon>
        <taxon>Embryophyta</taxon>
        <taxon>Tracheophyta</taxon>
        <taxon>Spermatophyta</taxon>
        <taxon>Magnoliopsida</taxon>
        <taxon>eudicotyledons</taxon>
        <taxon>Gunneridae</taxon>
        <taxon>Pentapetalae</taxon>
        <taxon>rosids</taxon>
        <taxon>malvids</taxon>
        <taxon>Malvales</taxon>
        <taxon>Dipterocarpaceae</taxon>
        <taxon>Rubroshorea</taxon>
    </lineage>
</organism>
<gene>
    <name evidence="4" type="ORF">SLEP1_g23891</name>
</gene>
<name>A0AAV5JE16_9ROSI</name>
<evidence type="ECO:0000256" key="3">
    <source>
        <dbReference type="ARBA" id="ARBA00022946"/>
    </source>
</evidence>
<keyword evidence="5" id="KW-1185">Reference proteome</keyword>
<evidence type="ECO:0000313" key="4">
    <source>
        <dbReference type="EMBL" id="GKV12784.1"/>
    </source>
</evidence>
<dbReference type="GO" id="GO:0003676">
    <property type="term" value="F:nucleic acid binding"/>
    <property type="evidence" value="ECO:0007669"/>
    <property type="project" value="InterPro"/>
</dbReference>
<evidence type="ECO:0000256" key="2">
    <source>
        <dbReference type="ARBA" id="ARBA00022472"/>
    </source>
</evidence>
<dbReference type="Gene3D" id="1.25.70.10">
    <property type="entry name" value="Transcription termination factor 3, mitochondrial"/>
    <property type="match status" value="3"/>
</dbReference>
<proteinExistence type="inferred from homology"/>
<dbReference type="InterPro" id="IPR038538">
    <property type="entry name" value="MTERF_sf"/>
</dbReference>
<dbReference type="InterPro" id="IPR003690">
    <property type="entry name" value="MTERF"/>
</dbReference>
<dbReference type="GO" id="GO:0006353">
    <property type="term" value="P:DNA-templated transcription termination"/>
    <property type="evidence" value="ECO:0007669"/>
    <property type="project" value="UniProtKB-KW"/>
</dbReference>
<dbReference type="AlphaFoldDB" id="A0AAV5JE16"/>
<keyword evidence="2" id="KW-0804">Transcription</keyword>
<keyword evidence="2" id="KW-0806">Transcription termination</keyword>
<dbReference type="PANTHER" id="PTHR13068:SF113">
    <property type="entry name" value="TRANSCRIPTION TERMINATION FACTOR MTEF18, MITOCHONDRIAL"/>
    <property type="match status" value="1"/>
</dbReference>
<dbReference type="Proteomes" id="UP001054252">
    <property type="component" value="Unassembled WGS sequence"/>
</dbReference>
<dbReference type="Pfam" id="PF02536">
    <property type="entry name" value="mTERF"/>
    <property type="match status" value="2"/>
</dbReference>
<sequence length="559" mass="64316">MNHLPKCLYPVLFRHFSSLPRTAILTNIPVKYRPQAIKQAQQALTDYFHSTRSMPYICAEHIAKNSIFSLSNLIGKIDYSATNFTRSISRLLRYHPLNEFEFFFESIGIDHKDVSVFLPSNKFFFSEDGSVLDAAGELSGFGFPWNKLGKLYKQEVSIFSKSSGELRSRLYRFKDFGFSNAAVVGICLAFPHVLCGNNELGGEVRSLFDELKRVFVDSDVGSSIEENVDTCYNICRKIRMFCDWGCDMGKVVELMGRTKNVFLEYPDEALVHKVEYFCRFCVRKEDAALLILQSPEILSYDLETPVISVMGLLKHFGLNEKERNVVAQKYPYVFGRNKMVNLPHVVRALNLHEWFYGVIKNGNHQLLGDYSLSNPDEDLDKEFIHGLERIKSSRCPLHTMNKLSFLHKIGYGENALTMNVLGRLHGTSSELQDRFNCLLHCGIKLSNLCLMLKTTPKILNQSPETIEQKVDFLLNEMETSLDYLDTFPGFLCFDLEKRIKPRYRFHKWLTVKGVCTKNYSIASIVATSEKSYLARLYGIHPAAPKQWFEFWYRKSSNSF</sequence>